<evidence type="ECO:0000313" key="8">
    <source>
        <dbReference type="EMBL" id="MET1255345.1"/>
    </source>
</evidence>
<evidence type="ECO:0000313" key="9">
    <source>
        <dbReference type="Proteomes" id="UP001548189"/>
    </source>
</evidence>
<comment type="caution">
    <text evidence="8">The sequence shown here is derived from an EMBL/GenBank/DDBJ whole genome shotgun (WGS) entry which is preliminary data.</text>
</comment>
<evidence type="ECO:0000259" key="7">
    <source>
        <dbReference type="Pfam" id="PF03918"/>
    </source>
</evidence>
<keyword evidence="2 6" id="KW-0349">Heme</keyword>
<comment type="function">
    <text evidence="6">Possible subunit of a heme lyase.</text>
</comment>
<keyword evidence="6" id="KW-1133">Transmembrane helix</keyword>
<gene>
    <name evidence="8" type="ORF">ABVT43_09430</name>
</gene>
<dbReference type="Gene3D" id="1.10.8.640">
    <property type="entry name" value="Cytochrome C biogenesis protein"/>
    <property type="match status" value="1"/>
</dbReference>
<dbReference type="RefSeq" id="WP_353895930.1">
    <property type="nucleotide sequence ID" value="NZ_JBEVCJ010000009.1"/>
</dbReference>
<dbReference type="InterPro" id="IPR005616">
    <property type="entry name" value="CcmH/CycL/Ccl2/NrfF_N"/>
</dbReference>
<evidence type="ECO:0000256" key="2">
    <source>
        <dbReference type="ARBA" id="ARBA00022617"/>
    </source>
</evidence>
<organism evidence="8 9">
    <name type="scientific">Aliikangiella maris</name>
    <dbReference type="NCBI Taxonomy" id="3162458"/>
    <lineage>
        <taxon>Bacteria</taxon>
        <taxon>Pseudomonadati</taxon>
        <taxon>Pseudomonadota</taxon>
        <taxon>Gammaproteobacteria</taxon>
        <taxon>Oceanospirillales</taxon>
        <taxon>Pleioneaceae</taxon>
        <taxon>Aliikangiella</taxon>
    </lineage>
</organism>
<evidence type="ECO:0000256" key="4">
    <source>
        <dbReference type="ARBA" id="ARBA00022729"/>
    </source>
</evidence>
<proteinExistence type="inferred from homology"/>
<keyword evidence="6" id="KW-0472">Membrane</keyword>
<keyword evidence="9" id="KW-1185">Reference proteome</keyword>
<dbReference type="PANTHER" id="PTHR47870:SF4">
    <property type="entry name" value="CYTOCHROME C-TYPE BIOGENESIS PROTEIN CYCH"/>
    <property type="match status" value="1"/>
</dbReference>
<keyword evidence="6" id="KW-0812">Transmembrane</keyword>
<keyword evidence="5 6" id="KW-0408">Iron</keyword>
<evidence type="ECO:0000256" key="5">
    <source>
        <dbReference type="ARBA" id="ARBA00023004"/>
    </source>
</evidence>
<reference evidence="8 9" key="1">
    <citation type="submission" date="2024-06" db="EMBL/GenBank/DDBJ databases">
        <authorList>
            <person name="Li F."/>
        </authorList>
    </citation>
    <scope>NUCLEOTIDE SEQUENCE [LARGE SCALE GENOMIC DNA]</scope>
    <source>
        <strain evidence="8 9">GXAS 311</strain>
    </source>
</reference>
<dbReference type="EMBL" id="JBEVCJ010000009">
    <property type="protein sequence ID" value="MET1255345.1"/>
    <property type="molecule type" value="Genomic_DNA"/>
</dbReference>
<keyword evidence="3 6" id="KW-0479">Metal-binding</keyword>
<name>A0ABV2BTT8_9GAMM</name>
<dbReference type="Pfam" id="PF03918">
    <property type="entry name" value="CcmH"/>
    <property type="match status" value="1"/>
</dbReference>
<dbReference type="PANTHER" id="PTHR47870">
    <property type="entry name" value="CYTOCHROME C-TYPE BIOGENESIS PROTEIN CCMH"/>
    <property type="match status" value="1"/>
</dbReference>
<comment type="similarity">
    <text evidence="1 6">Belongs to the CcmH/CycL/Ccl2/NrfF family.</text>
</comment>
<feature type="transmembrane region" description="Helical" evidence="6">
    <location>
        <begin position="102"/>
        <end position="123"/>
    </location>
</feature>
<protein>
    <recommendedName>
        <fullName evidence="6">Cytochrome c-type biogenesis protein</fullName>
    </recommendedName>
</protein>
<feature type="domain" description="CcmH/CycL/Ccl2/NrfF N-terminal" evidence="7">
    <location>
        <begin position="7"/>
        <end position="129"/>
    </location>
</feature>
<dbReference type="InterPro" id="IPR051263">
    <property type="entry name" value="C-type_cytochrome_biogenesis"/>
</dbReference>
<dbReference type="Proteomes" id="UP001548189">
    <property type="component" value="Unassembled WGS sequence"/>
</dbReference>
<keyword evidence="4 6" id="KW-0732">Signal</keyword>
<evidence type="ECO:0000256" key="3">
    <source>
        <dbReference type="ARBA" id="ARBA00022723"/>
    </source>
</evidence>
<accession>A0ABV2BTT8</accession>
<sequence>MQRFSFFLLLFLSLKVFAFVELMEFDSPEQEKRFKNLIVTLRCPTCQNQSLADSNSIVSEDLKQIVYEKIKAGESDEQIKAFMKQRYGEFILFKPEVNEANWFLWIGPFIFLVIFLVSFFIWYSRNKEEINND</sequence>
<evidence type="ECO:0000256" key="6">
    <source>
        <dbReference type="RuleBase" id="RU364112"/>
    </source>
</evidence>
<evidence type="ECO:0000256" key="1">
    <source>
        <dbReference type="ARBA" id="ARBA00010342"/>
    </source>
</evidence>
<dbReference type="InterPro" id="IPR038297">
    <property type="entry name" value="CcmH/CycL/NrfF/Ccl2_sf"/>
</dbReference>
<dbReference type="CDD" id="cd16378">
    <property type="entry name" value="CcmH_N"/>
    <property type="match status" value="1"/>
</dbReference>